<evidence type="ECO:0000313" key="3">
    <source>
        <dbReference type="Proteomes" id="UP000614601"/>
    </source>
</evidence>
<feature type="region of interest" description="Disordered" evidence="1">
    <location>
        <begin position="1"/>
        <end position="63"/>
    </location>
</feature>
<dbReference type="Proteomes" id="UP000783686">
    <property type="component" value="Unassembled WGS sequence"/>
</dbReference>
<dbReference type="PANTHER" id="PTHR37970">
    <property type="entry name" value="PROTEIN CBG08587"/>
    <property type="match status" value="1"/>
</dbReference>
<feature type="compositionally biased region" description="Basic and acidic residues" evidence="1">
    <location>
        <begin position="78"/>
        <end position="91"/>
    </location>
</feature>
<reference evidence="2" key="1">
    <citation type="submission" date="2020-09" db="EMBL/GenBank/DDBJ databases">
        <authorList>
            <person name="Kikuchi T."/>
        </authorList>
    </citation>
    <scope>NUCLEOTIDE SEQUENCE</scope>
    <source>
        <strain evidence="2">SH1</strain>
    </source>
</reference>
<organism evidence="2 3">
    <name type="scientific">Bursaphelenchus okinawaensis</name>
    <dbReference type="NCBI Taxonomy" id="465554"/>
    <lineage>
        <taxon>Eukaryota</taxon>
        <taxon>Metazoa</taxon>
        <taxon>Ecdysozoa</taxon>
        <taxon>Nematoda</taxon>
        <taxon>Chromadorea</taxon>
        <taxon>Rhabditida</taxon>
        <taxon>Tylenchina</taxon>
        <taxon>Tylenchomorpha</taxon>
        <taxon>Aphelenchoidea</taxon>
        <taxon>Aphelenchoididae</taxon>
        <taxon>Bursaphelenchus</taxon>
    </lineage>
</organism>
<feature type="region of interest" description="Disordered" evidence="1">
    <location>
        <begin position="78"/>
        <end position="98"/>
    </location>
</feature>
<dbReference type="EMBL" id="CAJFCW020000005">
    <property type="protein sequence ID" value="CAG9120811.1"/>
    <property type="molecule type" value="Genomic_DNA"/>
</dbReference>
<keyword evidence="3" id="KW-1185">Reference proteome</keyword>
<comment type="caution">
    <text evidence="2">The sequence shown here is derived from an EMBL/GenBank/DDBJ whole genome shotgun (WGS) entry which is preliminary data.</text>
</comment>
<evidence type="ECO:0000313" key="2">
    <source>
        <dbReference type="EMBL" id="CAD5225387.1"/>
    </source>
</evidence>
<name>A0A811LCY3_9BILA</name>
<sequence>MAPVISYVRGDVPTPEYLPYEDSGPETPSPRPDPIPLEYRKSLRESGFSSSSGTSESPPSKEIPVKAENFSKLLKLFQKDNHQSDDRRMEQSETFSSDDNDCCFTITEKKLEHKQYKAFKTPAKTPSLLSLNIREYANSQQSPAFHSPRSVRTAISPTNSIKSTASDMVFHQMAVSHSSTLAFVSKNYSKILREHSFSNQIGVEIYDRGSLSNIVFKSTTPTMVKEKNVLFDATYVSTAYHEYPVTVMISPADTYAPLLGRHADKLFGPPCLVEFEEITVELAQLLDEGGQDLKLQSTLKVTVMPQMHVCSFPALAAHNQHKCINPSKREEQTVFIMIQLLNALKCLQADGIELLSNNFKEFLLSYENPKSKPFSQSLDQLPRLLLLRSTVEEESVDDNTASEPKVSLCKYALRALFTLLGLKIQSRIAEITEKSKWSNGLRKCSQILNMERSSSLTDAQQTLEFCFFAQDQGFDNDMQAKLWLDEQRAKYVNQVVRWLVEKERRMIDPKEKQYLVFLLGSTPRQLSRIAHNFRRTHS</sequence>
<protein>
    <submittedName>
        <fullName evidence="2">Uncharacterized protein</fullName>
    </submittedName>
</protein>
<feature type="compositionally biased region" description="Low complexity" evidence="1">
    <location>
        <begin position="45"/>
        <end position="60"/>
    </location>
</feature>
<dbReference type="OrthoDB" id="6381867at2759"/>
<evidence type="ECO:0000256" key="1">
    <source>
        <dbReference type="SAM" id="MobiDB-lite"/>
    </source>
</evidence>
<dbReference type="PANTHER" id="PTHR37970:SF1">
    <property type="entry name" value="SERINE-RICH ADHESIN FOR PLATELETS"/>
    <property type="match status" value="1"/>
</dbReference>
<dbReference type="EMBL" id="CAJFDH010000005">
    <property type="protein sequence ID" value="CAD5225387.1"/>
    <property type="molecule type" value="Genomic_DNA"/>
</dbReference>
<dbReference type="Proteomes" id="UP000614601">
    <property type="component" value="Unassembled WGS sequence"/>
</dbReference>
<dbReference type="AlphaFoldDB" id="A0A811LCY3"/>
<gene>
    <name evidence="2" type="ORF">BOKJ2_LOCUS11553</name>
</gene>
<proteinExistence type="predicted"/>
<accession>A0A811LCY3</accession>